<accession>A0A6J4VBX2</accession>
<dbReference type="EMBL" id="CADCWK010000364">
    <property type="protein sequence ID" value="CAA9574893.1"/>
    <property type="molecule type" value="Genomic_DNA"/>
</dbReference>
<organism evidence="2">
    <name type="scientific">uncultured Thermomicrobiales bacterium</name>
    <dbReference type="NCBI Taxonomy" id="1645740"/>
    <lineage>
        <taxon>Bacteria</taxon>
        <taxon>Pseudomonadati</taxon>
        <taxon>Thermomicrobiota</taxon>
        <taxon>Thermomicrobia</taxon>
        <taxon>Thermomicrobiales</taxon>
        <taxon>environmental samples</taxon>
    </lineage>
</organism>
<feature type="compositionally biased region" description="Basic and acidic residues" evidence="1">
    <location>
        <begin position="118"/>
        <end position="138"/>
    </location>
</feature>
<sequence length="218" mass="24232">MGDVEVRCLGDDVLLIGHAIRADPEEQRDDRTGQLRVLEVVEGDGAREEDVLGVGETRLAIALLCRQRPVVVPLRRQQRRHFVEGGSAIKLGIVAESRVRRDVGRRCGWCRFLGRQGPGERGERCHHDRDDQHGHGDQVRGSPRDGSYAHLLSHPRCSPSSFRARPREGTRPESPTTAPTGRGLAADHPVGGLPIVRRRGQHGRKRSVSDWWPSVAGW</sequence>
<name>A0A6J4VBX2_9BACT</name>
<evidence type="ECO:0000256" key="1">
    <source>
        <dbReference type="SAM" id="MobiDB-lite"/>
    </source>
</evidence>
<reference evidence="2" key="1">
    <citation type="submission" date="2020-02" db="EMBL/GenBank/DDBJ databases">
        <authorList>
            <person name="Meier V. D."/>
        </authorList>
    </citation>
    <scope>NUCLEOTIDE SEQUENCE</scope>
    <source>
        <strain evidence="2">AVDCRST_MAG33</strain>
    </source>
</reference>
<gene>
    <name evidence="2" type="ORF">AVDCRST_MAG33-2924</name>
</gene>
<feature type="compositionally biased region" description="Basic residues" evidence="1">
    <location>
        <begin position="196"/>
        <end position="206"/>
    </location>
</feature>
<proteinExistence type="predicted"/>
<dbReference type="AlphaFoldDB" id="A0A6J4VBX2"/>
<protein>
    <submittedName>
        <fullName evidence="2">Uncharacterized protein</fullName>
    </submittedName>
</protein>
<evidence type="ECO:0000313" key="2">
    <source>
        <dbReference type="EMBL" id="CAA9574893.1"/>
    </source>
</evidence>
<feature type="region of interest" description="Disordered" evidence="1">
    <location>
        <begin position="117"/>
        <end position="218"/>
    </location>
</feature>